<organism evidence="2 3">
    <name type="scientific">Cinchona calisaya</name>
    <dbReference type="NCBI Taxonomy" id="153742"/>
    <lineage>
        <taxon>Eukaryota</taxon>
        <taxon>Viridiplantae</taxon>
        <taxon>Streptophyta</taxon>
        <taxon>Embryophyta</taxon>
        <taxon>Tracheophyta</taxon>
        <taxon>Spermatophyta</taxon>
        <taxon>Magnoliopsida</taxon>
        <taxon>eudicotyledons</taxon>
        <taxon>Gunneridae</taxon>
        <taxon>Pentapetalae</taxon>
        <taxon>asterids</taxon>
        <taxon>lamiids</taxon>
        <taxon>Gentianales</taxon>
        <taxon>Rubiaceae</taxon>
        <taxon>Cinchonoideae</taxon>
        <taxon>Cinchoneae</taxon>
        <taxon>Cinchona</taxon>
    </lineage>
</organism>
<dbReference type="EMBL" id="JBJUIK010000001">
    <property type="protein sequence ID" value="KAL3538057.1"/>
    <property type="molecule type" value="Genomic_DNA"/>
</dbReference>
<proteinExistence type="predicted"/>
<dbReference type="AlphaFoldDB" id="A0ABD3B3C6"/>
<name>A0ABD3B3C6_9GENT</name>
<dbReference type="Pfam" id="PF00646">
    <property type="entry name" value="F-box"/>
    <property type="match status" value="1"/>
</dbReference>
<dbReference type="SUPFAM" id="SSF81383">
    <property type="entry name" value="F-box domain"/>
    <property type="match status" value="1"/>
</dbReference>
<dbReference type="InterPro" id="IPR036047">
    <property type="entry name" value="F-box-like_dom_sf"/>
</dbReference>
<dbReference type="InterPro" id="IPR050796">
    <property type="entry name" value="SCF_F-box_component"/>
</dbReference>
<accession>A0ABD3B3C6</accession>
<dbReference type="InterPro" id="IPR001810">
    <property type="entry name" value="F-box_dom"/>
</dbReference>
<dbReference type="PANTHER" id="PTHR31672">
    <property type="entry name" value="BNACNNG10540D PROTEIN"/>
    <property type="match status" value="1"/>
</dbReference>
<evidence type="ECO:0000259" key="1">
    <source>
        <dbReference type="Pfam" id="PF00646"/>
    </source>
</evidence>
<gene>
    <name evidence="2" type="ORF">ACH5RR_001423</name>
</gene>
<evidence type="ECO:0000313" key="2">
    <source>
        <dbReference type="EMBL" id="KAL3538057.1"/>
    </source>
</evidence>
<reference evidence="2 3" key="1">
    <citation type="submission" date="2024-11" db="EMBL/GenBank/DDBJ databases">
        <title>A near-complete genome assembly of Cinchona calisaya.</title>
        <authorList>
            <person name="Lian D.C."/>
            <person name="Zhao X.W."/>
            <person name="Wei L."/>
        </authorList>
    </citation>
    <scope>NUCLEOTIDE SEQUENCE [LARGE SCALE GENOMIC DNA]</scope>
    <source>
        <tissue evidence="2">Nenye</tissue>
    </source>
</reference>
<dbReference type="Proteomes" id="UP001630127">
    <property type="component" value="Unassembled WGS sequence"/>
</dbReference>
<sequence length="122" mass="14147">MISNILSRLPVKSLLRFRFVNKLWYSITSDPKFVLTNNESKAVFMSSLKTDHFMFHFINNEGFVVSVPFPWERTRRDEYYEDEFVAGSCNGLLLIVLGNFFVFNPSSIIGRKISKVLELDGL</sequence>
<evidence type="ECO:0000313" key="3">
    <source>
        <dbReference type="Proteomes" id="UP001630127"/>
    </source>
</evidence>
<dbReference type="Gene3D" id="1.20.1280.50">
    <property type="match status" value="1"/>
</dbReference>
<protein>
    <recommendedName>
        <fullName evidence="1">F-box domain-containing protein</fullName>
    </recommendedName>
</protein>
<dbReference type="PANTHER" id="PTHR31672:SF13">
    <property type="entry name" value="F-BOX PROTEIN CPR30-LIKE"/>
    <property type="match status" value="1"/>
</dbReference>
<comment type="caution">
    <text evidence="2">The sequence shown here is derived from an EMBL/GenBank/DDBJ whole genome shotgun (WGS) entry which is preliminary data.</text>
</comment>
<feature type="domain" description="F-box" evidence="1">
    <location>
        <begin position="2"/>
        <end position="33"/>
    </location>
</feature>
<keyword evidence="3" id="KW-1185">Reference proteome</keyword>